<name>A0A8S5NU34_9CAUD</name>
<accession>A0A8S5NU34</accession>
<feature type="compositionally biased region" description="Basic and acidic residues" evidence="1">
    <location>
        <begin position="71"/>
        <end position="83"/>
    </location>
</feature>
<feature type="compositionally biased region" description="Low complexity" evidence="1">
    <location>
        <begin position="59"/>
        <end position="70"/>
    </location>
</feature>
<dbReference type="EMBL" id="BK015257">
    <property type="protein sequence ID" value="DAD98262.1"/>
    <property type="molecule type" value="Genomic_DNA"/>
</dbReference>
<feature type="region of interest" description="Disordered" evidence="1">
    <location>
        <begin position="32"/>
        <end position="87"/>
    </location>
</feature>
<organism evidence="2">
    <name type="scientific">Myoviridae sp. ctiu99</name>
    <dbReference type="NCBI Taxonomy" id="2825158"/>
    <lineage>
        <taxon>Viruses</taxon>
        <taxon>Duplodnaviria</taxon>
        <taxon>Heunggongvirae</taxon>
        <taxon>Uroviricota</taxon>
        <taxon>Caudoviricetes</taxon>
    </lineage>
</organism>
<feature type="compositionally biased region" description="Basic and acidic residues" evidence="1">
    <location>
        <begin position="36"/>
        <end position="45"/>
    </location>
</feature>
<proteinExistence type="predicted"/>
<evidence type="ECO:0000313" key="2">
    <source>
        <dbReference type="EMBL" id="DAD98262.1"/>
    </source>
</evidence>
<protein>
    <submittedName>
        <fullName evidence="2">Uncharacterized protein</fullName>
    </submittedName>
</protein>
<sequence length="139" mass="15116">MDLNVNVNGTVKVVLDAAFDVEKLTAMLAETLASPAERHDEEKPAKKQRAAKAAKAEPAEPVAAEPAVAPEPKKDEEPVKEPLSEEEVTALRKAVADFIHADEGNKTKVKDWLTAHHLSRVPDITKDLLAEFNAFVGDE</sequence>
<reference evidence="2" key="1">
    <citation type="journal article" date="2021" name="Proc. Natl. Acad. Sci. U.S.A.">
        <title>A Catalog of Tens of Thousands of Viruses from Human Metagenomes Reveals Hidden Associations with Chronic Diseases.</title>
        <authorList>
            <person name="Tisza M.J."/>
            <person name="Buck C.B."/>
        </authorList>
    </citation>
    <scope>NUCLEOTIDE SEQUENCE</scope>
    <source>
        <strain evidence="2">Ctiu99</strain>
    </source>
</reference>
<evidence type="ECO:0000256" key="1">
    <source>
        <dbReference type="SAM" id="MobiDB-lite"/>
    </source>
</evidence>